<gene>
    <name evidence="1" type="ORF">METZ01_LOCUS335994</name>
</gene>
<feature type="non-terminal residue" evidence="1">
    <location>
        <position position="1"/>
    </location>
</feature>
<dbReference type="EMBL" id="UINC01113495">
    <property type="protein sequence ID" value="SVC83140.1"/>
    <property type="molecule type" value="Genomic_DNA"/>
</dbReference>
<accession>A0A382QDV2</accession>
<organism evidence="1">
    <name type="scientific">marine metagenome</name>
    <dbReference type="NCBI Taxonomy" id="408172"/>
    <lineage>
        <taxon>unclassified sequences</taxon>
        <taxon>metagenomes</taxon>
        <taxon>ecological metagenomes</taxon>
    </lineage>
</organism>
<reference evidence="1" key="1">
    <citation type="submission" date="2018-05" db="EMBL/GenBank/DDBJ databases">
        <authorList>
            <person name="Lanie J.A."/>
            <person name="Ng W.-L."/>
            <person name="Kazmierczak K.M."/>
            <person name="Andrzejewski T.M."/>
            <person name="Davidsen T.M."/>
            <person name="Wayne K.J."/>
            <person name="Tettelin H."/>
            <person name="Glass J.I."/>
            <person name="Rusch D."/>
            <person name="Podicherti R."/>
            <person name="Tsui H.-C.T."/>
            <person name="Winkler M.E."/>
        </authorList>
    </citation>
    <scope>NUCLEOTIDE SEQUENCE</scope>
</reference>
<protein>
    <submittedName>
        <fullName evidence="1">Uncharacterized protein</fullName>
    </submittedName>
</protein>
<dbReference type="AlphaFoldDB" id="A0A382QDV2"/>
<sequence>CIPAPEDGSDPPMERMFIPTLNYVLSFKKC</sequence>
<name>A0A382QDV2_9ZZZZ</name>
<proteinExistence type="predicted"/>
<evidence type="ECO:0000313" key="1">
    <source>
        <dbReference type="EMBL" id="SVC83140.1"/>
    </source>
</evidence>